<proteinExistence type="predicted"/>
<evidence type="ECO:0000313" key="3">
    <source>
        <dbReference type="Proteomes" id="UP000228921"/>
    </source>
</evidence>
<comment type="caution">
    <text evidence="2">The sequence shown here is derived from an EMBL/GenBank/DDBJ whole genome shotgun (WGS) entry which is preliminary data.</text>
</comment>
<keyword evidence="1" id="KW-1133">Transmembrane helix</keyword>
<gene>
    <name evidence="2" type="ORF">CUN51_04325</name>
</gene>
<reference evidence="2 3" key="1">
    <citation type="submission" date="2017-11" db="EMBL/GenBank/DDBJ databases">
        <title>Evolution of Phototrophy in the Chloroflexi Phylum Driven by Horizontal Gene Transfer.</title>
        <authorList>
            <person name="Ward L.M."/>
            <person name="Hemp J."/>
            <person name="Shih P.M."/>
            <person name="Mcglynn S.E."/>
            <person name="Fischer W."/>
        </authorList>
    </citation>
    <scope>NUCLEOTIDE SEQUENCE [LARGE SCALE GENOMIC DNA]</scope>
    <source>
        <strain evidence="2">CP2_2F</strain>
    </source>
</reference>
<evidence type="ECO:0000313" key="2">
    <source>
        <dbReference type="EMBL" id="PJF31562.1"/>
    </source>
</evidence>
<name>A0A2M8P1X9_9CHLR</name>
<dbReference type="AlphaFoldDB" id="A0A2M8P1X9"/>
<dbReference type="Proteomes" id="UP000228921">
    <property type="component" value="Unassembled WGS sequence"/>
</dbReference>
<feature type="transmembrane region" description="Helical" evidence="1">
    <location>
        <begin position="6"/>
        <end position="26"/>
    </location>
</feature>
<keyword evidence="1" id="KW-0812">Transmembrane</keyword>
<accession>A0A2M8P1X9</accession>
<sequence>MSPAAIIILGIVLVIVVIGIIGYNALRSEEETLMRRLAAEGIAVQAEVVRREQNQNPSNPIRMQYWLVFRYTVSGMPYEYREMVTQTEFENTPEGAQISLTYLPSDPRIVARTQSLLPYR</sequence>
<organism evidence="2 3">
    <name type="scientific">Candidatus Thermofonsia Clade 1 bacterium</name>
    <dbReference type="NCBI Taxonomy" id="2364210"/>
    <lineage>
        <taxon>Bacteria</taxon>
        <taxon>Bacillati</taxon>
        <taxon>Chloroflexota</taxon>
        <taxon>Candidatus Thermofontia</taxon>
        <taxon>Candidatus Thermofonsia Clade 1</taxon>
    </lineage>
</organism>
<protein>
    <recommendedName>
        <fullName evidence="4">DUF3592 domain-containing protein</fullName>
    </recommendedName>
</protein>
<evidence type="ECO:0008006" key="4">
    <source>
        <dbReference type="Google" id="ProtNLM"/>
    </source>
</evidence>
<keyword evidence="1" id="KW-0472">Membrane</keyword>
<evidence type="ECO:0000256" key="1">
    <source>
        <dbReference type="SAM" id="Phobius"/>
    </source>
</evidence>
<dbReference type="EMBL" id="PGTK01000003">
    <property type="protein sequence ID" value="PJF31562.1"/>
    <property type="molecule type" value="Genomic_DNA"/>
</dbReference>